<evidence type="ECO:0000313" key="7">
    <source>
        <dbReference type="Proteomes" id="UP000608345"/>
    </source>
</evidence>
<proteinExistence type="inferred from homology"/>
<protein>
    <submittedName>
        <fullName evidence="6">Phosphatidylinositol kinase</fullName>
    </submittedName>
</protein>
<keyword evidence="2" id="KW-0808">Transferase</keyword>
<dbReference type="PANTHER" id="PTHR37419:SF1">
    <property type="entry name" value="SERINE_THREONINE-PROTEIN KINASE TOXIN HIPA"/>
    <property type="match status" value="1"/>
</dbReference>
<dbReference type="InterPro" id="IPR052028">
    <property type="entry name" value="HipA_Ser/Thr_kinase"/>
</dbReference>
<evidence type="ECO:0000256" key="3">
    <source>
        <dbReference type="ARBA" id="ARBA00022777"/>
    </source>
</evidence>
<dbReference type="InterPro" id="IPR017508">
    <property type="entry name" value="HipA_N1"/>
</dbReference>
<evidence type="ECO:0000313" key="6">
    <source>
        <dbReference type="EMBL" id="GGW95760.1"/>
    </source>
</evidence>
<dbReference type="Pfam" id="PF07804">
    <property type="entry name" value="HipA_C"/>
    <property type="match status" value="1"/>
</dbReference>
<accession>A0A918JRM9</accession>
<name>A0A918JRM9_9BURK</name>
<dbReference type="PANTHER" id="PTHR37419">
    <property type="entry name" value="SERINE/THREONINE-PROTEIN KINASE TOXIN HIPA"/>
    <property type="match status" value="1"/>
</dbReference>
<comment type="caution">
    <text evidence="6">The sequence shown here is derived from an EMBL/GenBank/DDBJ whole genome shotgun (WGS) entry which is preliminary data.</text>
</comment>
<dbReference type="AlphaFoldDB" id="A0A918JRM9"/>
<evidence type="ECO:0000259" key="4">
    <source>
        <dbReference type="Pfam" id="PF07804"/>
    </source>
</evidence>
<dbReference type="GO" id="GO:0004674">
    <property type="term" value="F:protein serine/threonine kinase activity"/>
    <property type="evidence" value="ECO:0007669"/>
    <property type="project" value="TreeGrafter"/>
</dbReference>
<dbReference type="EMBL" id="BMYS01000027">
    <property type="protein sequence ID" value="GGW95760.1"/>
    <property type="molecule type" value="Genomic_DNA"/>
</dbReference>
<evidence type="ECO:0000256" key="1">
    <source>
        <dbReference type="ARBA" id="ARBA00010164"/>
    </source>
</evidence>
<dbReference type="RefSeq" id="WP_189386010.1">
    <property type="nucleotide sequence ID" value="NZ_BAABFY010000042.1"/>
</dbReference>
<evidence type="ECO:0000259" key="5">
    <source>
        <dbReference type="Pfam" id="PF13657"/>
    </source>
</evidence>
<dbReference type="Pfam" id="PF13657">
    <property type="entry name" value="Couple_hipA"/>
    <property type="match status" value="1"/>
</dbReference>
<dbReference type="GO" id="GO:0005829">
    <property type="term" value="C:cytosol"/>
    <property type="evidence" value="ECO:0007669"/>
    <property type="project" value="TreeGrafter"/>
</dbReference>
<sequence length="455" mass="50755">MNVKALEIRLGKLRIGVLFQFAPAHAATINRFVADEAFINTIQQPTLSLSMLSDSPQDQALLWRDFQSTLFNGRLSKDGQSWLLPAFFQNLLPEGVFRDQLARARQCASNDHFELLAACGKDLPGNVYALPVELSRAELGHYVTQDADALEMSITAEPLEDGVSLSGFQPKLGVIKKGERYIARTKDQDTHIIAKLPVMSYPQLPEAEALSLSLASAAGVNACNAYLAPMHELAVQHHYELGDIQANTNFLAVSRYDRKTGQRIHCEDFAQILGIMPENKYSSDHSYLDIAATFLTYPSLGTEAVHELLRRITVNEMLGNPDMHLKNIGVWYPDGKTPELPPAYDIVAHCIYTPGYGHGLRLLPQSLETQLGPKELANGTHRQLRLSPMVLRVFCESLEIPEKPATAVISKCVKDAVKTWPDMIENSLLFESQKKKLLKYFLAHPLVKSVLRRQN</sequence>
<keyword evidence="7" id="KW-1185">Reference proteome</keyword>
<reference evidence="6" key="2">
    <citation type="submission" date="2020-09" db="EMBL/GenBank/DDBJ databases">
        <authorList>
            <person name="Sun Q."/>
            <person name="Kim S."/>
        </authorList>
    </citation>
    <scope>NUCLEOTIDE SEQUENCE</scope>
    <source>
        <strain evidence="6">KCTC 23732</strain>
    </source>
</reference>
<dbReference type="Proteomes" id="UP000608345">
    <property type="component" value="Unassembled WGS sequence"/>
</dbReference>
<gene>
    <name evidence="6" type="ORF">GCM10011450_26760</name>
</gene>
<keyword evidence="3 6" id="KW-0418">Kinase</keyword>
<evidence type="ECO:0000256" key="2">
    <source>
        <dbReference type="ARBA" id="ARBA00022679"/>
    </source>
</evidence>
<dbReference type="InterPro" id="IPR012893">
    <property type="entry name" value="HipA-like_C"/>
</dbReference>
<feature type="domain" description="HipA-like C-terminal" evidence="4">
    <location>
        <begin position="163"/>
        <end position="420"/>
    </location>
</feature>
<feature type="domain" description="HipA N-terminal subdomain 1" evidence="5">
    <location>
        <begin position="6"/>
        <end position="128"/>
    </location>
</feature>
<comment type="similarity">
    <text evidence="1">Belongs to the HipA Ser/Thr kinase family.</text>
</comment>
<organism evidence="6 7">
    <name type="scientific">Advenella faeciporci</name>
    <dbReference type="NCBI Taxonomy" id="797535"/>
    <lineage>
        <taxon>Bacteria</taxon>
        <taxon>Pseudomonadati</taxon>
        <taxon>Pseudomonadota</taxon>
        <taxon>Betaproteobacteria</taxon>
        <taxon>Burkholderiales</taxon>
        <taxon>Alcaligenaceae</taxon>
    </lineage>
</organism>
<reference evidence="6" key="1">
    <citation type="journal article" date="2014" name="Int. J. Syst. Evol. Microbiol.">
        <title>Complete genome sequence of Corynebacterium casei LMG S-19264T (=DSM 44701T), isolated from a smear-ripened cheese.</title>
        <authorList>
            <consortium name="US DOE Joint Genome Institute (JGI-PGF)"/>
            <person name="Walter F."/>
            <person name="Albersmeier A."/>
            <person name="Kalinowski J."/>
            <person name="Ruckert C."/>
        </authorList>
    </citation>
    <scope>NUCLEOTIDE SEQUENCE</scope>
    <source>
        <strain evidence="6">KCTC 23732</strain>
    </source>
</reference>
<dbReference type="NCBIfam" id="TIGR03071">
    <property type="entry name" value="couple_hipA"/>
    <property type="match status" value="1"/>
</dbReference>